<accession>A0A1T0A363</accession>
<dbReference type="EMBL" id="MUXU01000034">
    <property type="protein sequence ID" value="OOR90038.1"/>
    <property type="molecule type" value="Genomic_DNA"/>
</dbReference>
<dbReference type="AlphaFoldDB" id="A0A1T0A363"/>
<protein>
    <submittedName>
        <fullName evidence="1">Uncharacterized protein</fullName>
    </submittedName>
</protein>
<dbReference type="Proteomes" id="UP000190435">
    <property type="component" value="Unassembled WGS sequence"/>
</dbReference>
<comment type="caution">
    <text evidence="1">The sequence shown here is derived from an EMBL/GenBank/DDBJ whole genome shotgun (WGS) entry which is preliminary data.</text>
</comment>
<name>A0A1T0A363_9GAMM</name>
<sequence length="65" mass="7091">MDNLSPKTGAPKQAILGIIAHLAPFVGTAQIPKITKLAHQTPAIFQNRTSKYVFGVGFLRVYLLK</sequence>
<proteinExistence type="predicted"/>
<gene>
    <name evidence="1" type="ORF">B0181_05105</name>
</gene>
<organism evidence="1 2">
    <name type="scientific">Moraxella caviae</name>
    <dbReference type="NCBI Taxonomy" id="34060"/>
    <lineage>
        <taxon>Bacteria</taxon>
        <taxon>Pseudomonadati</taxon>
        <taxon>Pseudomonadota</taxon>
        <taxon>Gammaproteobacteria</taxon>
        <taxon>Moraxellales</taxon>
        <taxon>Moraxellaceae</taxon>
        <taxon>Moraxella</taxon>
    </lineage>
</organism>
<keyword evidence="2" id="KW-1185">Reference proteome</keyword>
<evidence type="ECO:0000313" key="1">
    <source>
        <dbReference type="EMBL" id="OOR90038.1"/>
    </source>
</evidence>
<dbReference type="STRING" id="34060.B0181_05105"/>
<reference evidence="1 2" key="1">
    <citation type="submission" date="2017-02" db="EMBL/GenBank/DDBJ databases">
        <title>Draft genome sequence of Moraxella caviae CCUG 355 type strain.</title>
        <authorList>
            <person name="Engstrom-Jakobsson H."/>
            <person name="Salva-Serra F."/>
            <person name="Thorell K."/>
            <person name="Gonzales-Siles L."/>
            <person name="Karlsson R."/>
            <person name="Boulund F."/>
            <person name="Engstrand L."/>
            <person name="Moore E."/>
        </authorList>
    </citation>
    <scope>NUCLEOTIDE SEQUENCE [LARGE SCALE GENOMIC DNA]</scope>
    <source>
        <strain evidence="1 2">CCUG 355</strain>
    </source>
</reference>
<evidence type="ECO:0000313" key="2">
    <source>
        <dbReference type="Proteomes" id="UP000190435"/>
    </source>
</evidence>